<feature type="domain" description="AbiEi antitoxin N-terminal" evidence="1">
    <location>
        <begin position="11"/>
        <end position="57"/>
    </location>
</feature>
<dbReference type="PATRIC" id="fig|1648404.4.peg.1092"/>
<organism evidence="2 3">
    <name type="scientific">Aurantiacibacter atlanticus</name>
    <dbReference type="NCBI Taxonomy" id="1648404"/>
    <lineage>
        <taxon>Bacteria</taxon>
        <taxon>Pseudomonadati</taxon>
        <taxon>Pseudomonadota</taxon>
        <taxon>Alphaproteobacteria</taxon>
        <taxon>Sphingomonadales</taxon>
        <taxon>Erythrobacteraceae</taxon>
        <taxon>Aurantiacibacter</taxon>
    </lineage>
</organism>
<name>A0A0H4VFE3_9SPHN</name>
<reference evidence="3" key="2">
    <citation type="submission" date="2015-04" db="EMBL/GenBank/DDBJ databases">
        <title>The complete genome sequence of Erythrobacter sp. s21-N3.</title>
        <authorList>
            <person name="Zhuang L."/>
            <person name="Liu Y."/>
            <person name="Shao Z."/>
        </authorList>
    </citation>
    <scope>NUCLEOTIDE SEQUENCE [LARGE SCALE GENOMIC DNA]</scope>
    <source>
        <strain evidence="3">s21-N3</strain>
    </source>
</reference>
<dbReference type="RefSeq" id="WP_048885073.1">
    <property type="nucleotide sequence ID" value="NZ_CP011310.1"/>
</dbReference>
<protein>
    <submittedName>
        <fullName evidence="2">Transcriptional regulator</fullName>
    </submittedName>
</protein>
<sequence length="206" mass="22828">MPQEQGTQRDTLRELFGAQPILRARELRKAGVAPQTIARALEDGEIERISRGLYQYADAETDADQALAEIAKKIPKGVIAMLSALAFHGLTDQMPRRIWVAIGNQDWSPTLTYPPIRTVRFSDKYLQQGIEHHQIAGVSVPIYSVPKTLADVFRNSRLVDRSVAIEGLRAAIEQRKARPGEIAQAAVEGGAWKKMQPYLEALTSNG</sequence>
<dbReference type="Pfam" id="PF13338">
    <property type="entry name" value="AbiEi_4"/>
    <property type="match status" value="1"/>
</dbReference>
<proteinExistence type="predicted"/>
<dbReference type="Proteomes" id="UP000059113">
    <property type="component" value="Chromosome"/>
</dbReference>
<dbReference type="AlphaFoldDB" id="A0A0H4VFE3"/>
<accession>A0A0H4VFE3</accession>
<dbReference type="KEGG" id="ery:CP97_05245"/>
<reference evidence="2 3" key="1">
    <citation type="journal article" date="2015" name="Int. J. Syst. Evol. Microbiol.">
        <title>Erythrobacter atlanticus sp. nov., a bacterium from ocean sediment able to degrade polycyclic aromatic hydrocarbons.</title>
        <authorList>
            <person name="Zhuang L."/>
            <person name="Liu Y."/>
            <person name="Wang L."/>
            <person name="Wang W."/>
            <person name="Shao Z."/>
        </authorList>
    </citation>
    <scope>NUCLEOTIDE SEQUENCE [LARGE SCALE GENOMIC DNA]</scope>
    <source>
        <strain evidence="3">s21-N3</strain>
    </source>
</reference>
<dbReference type="STRING" id="1648404.CP97_05245"/>
<dbReference type="InterPro" id="IPR025159">
    <property type="entry name" value="AbiEi_N"/>
</dbReference>
<dbReference type="EMBL" id="CP011310">
    <property type="protein sequence ID" value="AKQ41556.1"/>
    <property type="molecule type" value="Genomic_DNA"/>
</dbReference>
<evidence type="ECO:0000259" key="1">
    <source>
        <dbReference type="Pfam" id="PF13338"/>
    </source>
</evidence>
<dbReference type="OrthoDB" id="9789781at2"/>
<keyword evidence="3" id="KW-1185">Reference proteome</keyword>
<evidence type="ECO:0000313" key="3">
    <source>
        <dbReference type="Proteomes" id="UP000059113"/>
    </source>
</evidence>
<evidence type="ECO:0000313" key="2">
    <source>
        <dbReference type="EMBL" id="AKQ41556.1"/>
    </source>
</evidence>
<gene>
    <name evidence="2" type="ORF">CP97_05245</name>
</gene>